<keyword evidence="4" id="KW-0560">Oxidoreductase</keyword>
<dbReference type="GO" id="GO:0140616">
    <property type="term" value="F:iodotyrosine deiodinase activity"/>
    <property type="evidence" value="ECO:0007669"/>
    <property type="project" value="UniProtKB-ARBA"/>
</dbReference>
<evidence type="ECO:0000313" key="6">
    <source>
        <dbReference type="EnsemblMetazoa" id="Aqu2.1.41523_001"/>
    </source>
</evidence>
<evidence type="ECO:0000259" key="5">
    <source>
        <dbReference type="Pfam" id="PF00881"/>
    </source>
</evidence>
<dbReference type="InterPro" id="IPR000415">
    <property type="entry name" value="Nitroreductase-like"/>
</dbReference>
<dbReference type="eggNOG" id="KOG3936">
    <property type="taxonomic scope" value="Eukaryota"/>
</dbReference>
<evidence type="ECO:0000256" key="3">
    <source>
        <dbReference type="ARBA" id="ARBA00022643"/>
    </source>
</evidence>
<dbReference type="Gene3D" id="3.40.109.10">
    <property type="entry name" value="NADH Oxidase"/>
    <property type="match status" value="1"/>
</dbReference>
<evidence type="ECO:0000256" key="1">
    <source>
        <dbReference type="ARBA" id="ARBA00007118"/>
    </source>
</evidence>
<dbReference type="PANTHER" id="PTHR23026:SF90">
    <property type="entry name" value="IODOTYROSINE DEIODINASE 1"/>
    <property type="match status" value="1"/>
</dbReference>
<accession>A0A1X7VQ22</accession>
<dbReference type="OrthoDB" id="41362at2759"/>
<evidence type="ECO:0000256" key="2">
    <source>
        <dbReference type="ARBA" id="ARBA00022630"/>
    </source>
</evidence>
<name>A0A1X7VQ22_AMPQE</name>
<organism evidence="6">
    <name type="scientific">Amphimedon queenslandica</name>
    <name type="common">Sponge</name>
    <dbReference type="NCBI Taxonomy" id="400682"/>
    <lineage>
        <taxon>Eukaryota</taxon>
        <taxon>Metazoa</taxon>
        <taxon>Porifera</taxon>
        <taxon>Demospongiae</taxon>
        <taxon>Heteroscleromorpha</taxon>
        <taxon>Haplosclerida</taxon>
        <taxon>Niphatidae</taxon>
        <taxon>Amphimedon</taxon>
    </lineage>
</organism>
<dbReference type="InterPro" id="IPR029479">
    <property type="entry name" value="Nitroreductase"/>
</dbReference>
<dbReference type="STRING" id="400682.A0A1X7VQ22"/>
<dbReference type="PANTHER" id="PTHR23026">
    <property type="entry name" value="NADPH NITROREDUCTASE"/>
    <property type="match status" value="1"/>
</dbReference>
<feature type="domain" description="Nitroreductase" evidence="5">
    <location>
        <begin position="74"/>
        <end position="131"/>
    </location>
</feature>
<comment type="similarity">
    <text evidence="1">Belongs to the nitroreductase family.</text>
</comment>
<dbReference type="InterPro" id="IPR050627">
    <property type="entry name" value="Nitroreductase/BluB"/>
</dbReference>
<evidence type="ECO:0000256" key="4">
    <source>
        <dbReference type="ARBA" id="ARBA00023002"/>
    </source>
</evidence>
<dbReference type="EnsemblMetazoa" id="Aqu2.1.41523_001">
    <property type="protein sequence ID" value="Aqu2.1.41523_001"/>
    <property type="gene ID" value="Aqu2.1.41523"/>
</dbReference>
<keyword evidence="2" id="KW-0285">Flavoprotein</keyword>
<dbReference type="GO" id="GO:0006570">
    <property type="term" value="P:tyrosine metabolic process"/>
    <property type="evidence" value="ECO:0007669"/>
    <property type="project" value="TreeGrafter"/>
</dbReference>
<proteinExistence type="inferred from homology"/>
<protein>
    <recommendedName>
        <fullName evidence="5">Nitroreductase domain-containing protein</fullName>
    </recommendedName>
</protein>
<reference evidence="6" key="1">
    <citation type="submission" date="2017-05" db="UniProtKB">
        <authorList>
            <consortium name="EnsemblMetazoa"/>
        </authorList>
    </citation>
    <scope>IDENTIFICATION</scope>
</reference>
<sequence>MYRDDLVFLFFVTILWLFVNEFRIEFESLAAVTLRRHFARALHSPDTPHIPYKFEELSETEMLKRSETFYQSLNKRRSIRQISSRPVPVNIIKNVIRTAGTSPSGAYSEPWVFVVIKDPGVKSKIRDIIEQEEYLNYNHRMGEKWVNDLKFVNMNHEKPYLEEASYLINLFKSQYHVNEPEVEQPRVYNPLLLLL</sequence>
<keyword evidence="3" id="KW-0288">FMN</keyword>
<dbReference type="GO" id="GO:0005886">
    <property type="term" value="C:plasma membrane"/>
    <property type="evidence" value="ECO:0007669"/>
    <property type="project" value="TreeGrafter"/>
</dbReference>
<dbReference type="AlphaFoldDB" id="A0A1X7VQ22"/>
<dbReference type="Pfam" id="PF00881">
    <property type="entry name" value="Nitroreductase"/>
    <property type="match status" value="1"/>
</dbReference>
<dbReference type="InParanoid" id="A0A1X7VQ22"/>
<dbReference type="SUPFAM" id="SSF55469">
    <property type="entry name" value="FMN-dependent nitroreductase-like"/>
    <property type="match status" value="1"/>
</dbReference>